<evidence type="ECO:0000313" key="2">
    <source>
        <dbReference type="EMBL" id="SQB44650.1"/>
    </source>
</evidence>
<evidence type="ECO:0000313" key="4">
    <source>
        <dbReference type="Proteomes" id="UP000251670"/>
    </source>
</evidence>
<name>A0A2X2Z289_CHRJE</name>
<protein>
    <recommendedName>
        <fullName evidence="5">T9SS C-terminal target domain-containing protein</fullName>
    </recommendedName>
</protein>
<dbReference type="EMBL" id="UAWB01000005">
    <property type="protein sequence ID" value="SQB44650.1"/>
    <property type="molecule type" value="Genomic_DNA"/>
</dbReference>
<proteinExistence type="predicted"/>
<reference evidence="1 3" key="1">
    <citation type="submission" date="2016-10" db="EMBL/GenBank/DDBJ databases">
        <authorList>
            <person name="Varghese N."/>
            <person name="Submissions S."/>
        </authorList>
    </citation>
    <scope>NUCLEOTIDE SEQUENCE [LARGE SCALE GENOMIC DNA]</scope>
    <source>
        <strain evidence="1 3">DSM 19299</strain>
    </source>
</reference>
<evidence type="ECO:0008006" key="5">
    <source>
        <dbReference type="Google" id="ProtNLM"/>
    </source>
</evidence>
<evidence type="ECO:0000313" key="1">
    <source>
        <dbReference type="EMBL" id="SDI29455.1"/>
    </source>
</evidence>
<organism evidence="2 4">
    <name type="scientific">Chryseobacterium jejuense</name>
    <dbReference type="NCBI Taxonomy" id="445960"/>
    <lineage>
        <taxon>Bacteria</taxon>
        <taxon>Pseudomonadati</taxon>
        <taxon>Bacteroidota</taxon>
        <taxon>Flavobacteriia</taxon>
        <taxon>Flavobacteriales</taxon>
        <taxon>Weeksellaceae</taxon>
        <taxon>Chryseobacterium group</taxon>
        <taxon>Chryseobacterium</taxon>
    </lineage>
</organism>
<dbReference type="PANTHER" id="PTHR41339:SF1">
    <property type="entry name" value="SECRETED PROTEIN"/>
    <property type="match status" value="1"/>
</dbReference>
<dbReference type="RefSeq" id="WP_089733663.1">
    <property type="nucleotide sequence ID" value="NZ_FNEG01000001.1"/>
</dbReference>
<dbReference type="Proteomes" id="UP000251670">
    <property type="component" value="Unassembled WGS sequence"/>
</dbReference>
<dbReference type="AlphaFoldDB" id="A0A2X2Z289"/>
<evidence type="ECO:0000313" key="3">
    <source>
        <dbReference type="Proteomes" id="UP000199426"/>
    </source>
</evidence>
<dbReference type="Proteomes" id="UP000199426">
    <property type="component" value="Unassembled WGS sequence"/>
</dbReference>
<dbReference type="OrthoDB" id="1521716at2"/>
<dbReference type="EMBL" id="FNEG01000001">
    <property type="protein sequence ID" value="SDI29455.1"/>
    <property type="molecule type" value="Genomic_DNA"/>
</dbReference>
<accession>A0A2X2Z289</accession>
<reference evidence="2 4" key="2">
    <citation type="submission" date="2018-06" db="EMBL/GenBank/DDBJ databases">
        <authorList>
            <consortium name="Pathogen Informatics"/>
            <person name="Doyle S."/>
        </authorList>
    </citation>
    <scope>NUCLEOTIDE SEQUENCE [LARGE SCALE GENOMIC DNA]</scope>
    <source>
        <strain evidence="2 4">NCTC13492</strain>
    </source>
</reference>
<sequence length="429" mass="45881">MKKILSIGITLFCLTACQKDDVADSSAPFEMRAASAEYITASALPVTKVNNHIISNTTWSGVIEIDGTIAVKNGATLTILPGTFIKAKPNAIQEGPGLLVITKTGKINAVGTENQPIVFTSYRLLDGDENTIPRGGDFAGVMILGDAKTNVPSTTTIDGLFGPDYYYGGTNNNHNGGIMKYVRIEFGGADILPSILYEISSLVLAGVGEGTTLDHIQVSHAQDDSFEFYGGNVNASNLVSFAPEDDHFDCILGYTGTITCALGLADYNSPHRLSGSVYDSQGIEVENNIHGTATVLMTHPTFNNLSIIGVWMEPFSRMYGNGIYIRRNGKLTLNNALITGYPTGIKVEGTGSELSNNSDYNSIRTHAFKLAAIGAGTAGIPASNLLVADTSPTWGMAQPFFNEGSWNIAPRDCGNFRGNWTKYNFSILE</sequence>
<dbReference type="PANTHER" id="PTHR41339">
    <property type="entry name" value="LIPL48"/>
    <property type="match status" value="1"/>
</dbReference>
<gene>
    <name evidence="2" type="ORF">NCTC13492_02518</name>
    <name evidence="1" type="ORF">SAMN05421542_0744</name>
</gene>
<keyword evidence="3" id="KW-1185">Reference proteome</keyword>
<dbReference type="STRING" id="445960.SAMN05421542_0744"/>